<name>A0A1G7QC16_9RHOB</name>
<organism evidence="1 2">
    <name type="scientific">Celeribacter baekdonensis</name>
    <dbReference type="NCBI Taxonomy" id="875171"/>
    <lineage>
        <taxon>Bacteria</taxon>
        <taxon>Pseudomonadati</taxon>
        <taxon>Pseudomonadota</taxon>
        <taxon>Alphaproteobacteria</taxon>
        <taxon>Rhodobacterales</taxon>
        <taxon>Roseobacteraceae</taxon>
        <taxon>Celeribacter</taxon>
    </lineage>
</organism>
<dbReference type="Proteomes" id="UP000182284">
    <property type="component" value="Unassembled WGS sequence"/>
</dbReference>
<evidence type="ECO:0000313" key="2">
    <source>
        <dbReference type="Proteomes" id="UP000182284"/>
    </source>
</evidence>
<dbReference type="AlphaFoldDB" id="A0A1G7QC16"/>
<evidence type="ECO:0000313" key="1">
    <source>
        <dbReference type="EMBL" id="SDF96053.1"/>
    </source>
</evidence>
<gene>
    <name evidence="1" type="ORF">SAMN04488117_10985</name>
</gene>
<dbReference type="EMBL" id="FNBL01000009">
    <property type="protein sequence ID" value="SDF96053.1"/>
    <property type="molecule type" value="Genomic_DNA"/>
</dbReference>
<sequence length="293" mass="31059">MKLVYDFSVTSLRRRHAPVLALDFAAQTYRASGSPVALSSVVSFARGSTAMRVAASGQLETVAVDVPRFDHAFGTGVPLGVLIESSATNVLDYSNDFAQSYWTPYASKPTFTSEHIAPDGTASARSWNCSLTTGGAGGARGGILVVNGSYTGTATASVWLKASAPLTMRFGHSDSTSMMINVTSEWQRFTYTAPLPNGQSRIFMLYEDVNTDIDVSIWGAQTEIGGQATSVIQTSGSPASRAADVVGLTGISGVYDVTLTYDDNSTEALVAQTITEGWWPSLSRPRLKSLLAV</sequence>
<accession>A0A1G7QC16</accession>
<proteinExistence type="predicted"/>
<reference evidence="1 2" key="1">
    <citation type="submission" date="2016-10" db="EMBL/GenBank/DDBJ databases">
        <authorList>
            <person name="de Groot N.N."/>
        </authorList>
    </citation>
    <scope>NUCLEOTIDE SEQUENCE [LARGE SCALE GENOMIC DNA]</scope>
    <source>
        <strain evidence="1 2">DSM 27375</strain>
    </source>
</reference>
<protein>
    <submittedName>
        <fullName evidence="1">Uncharacterized protein</fullName>
    </submittedName>
</protein>